<proteinExistence type="predicted"/>
<dbReference type="GeneID" id="90954759"/>
<sequence length="92" mass="10288">MVEDMLRRLQKQKASDGPVLFLTLVVVLFARQYDGVVYATGKFAPKLLKQLKGTLDKVQYEKVEAWKEAAKTNALTPEDRAEMVKMAEAGGD</sequence>
<dbReference type="KEGG" id="ptrr:90954759"/>
<dbReference type="Proteomes" id="UP000245464">
    <property type="component" value="Chromosome 10"/>
</dbReference>
<dbReference type="Pfam" id="PF25041">
    <property type="entry name" value="UFL1_C"/>
    <property type="match status" value="1"/>
</dbReference>
<protein>
    <recommendedName>
        <fullName evidence="1">E3 UFM1-protein ligase-like C-terminal domain-containing protein</fullName>
    </recommendedName>
</protein>
<name>A0A2W1ED97_9PLEO</name>
<gene>
    <name evidence="2" type="ORF">PtrM4_044450</name>
</gene>
<organism evidence="2 3">
    <name type="scientific">Pyrenophora tritici-repentis</name>
    <dbReference type="NCBI Taxonomy" id="45151"/>
    <lineage>
        <taxon>Eukaryota</taxon>
        <taxon>Fungi</taxon>
        <taxon>Dikarya</taxon>
        <taxon>Ascomycota</taxon>
        <taxon>Pezizomycotina</taxon>
        <taxon>Dothideomycetes</taxon>
        <taxon>Pleosporomycetidae</taxon>
        <taxon>Pleosporales</taxon>
        <taxon>Pleosporineae</taxon>
        <taxon>Pleosporaceae</taxon>
        <taxon>Pyrenophora</taxon>
    </lineage>
</organism>
<dbReference type="EMBL" id="NQIK02000010">
    <property type="protein sequence ID" value="KAF7565011.1"/>
    <property type="molecule type" value="Genomic_DNA"/>
</dbReference>
<reference evidence="2" key="1">
    <citation type="journal article" date="2018" name="BMC Genomics">
        <title>Comparative genomics of the wheat fungal pathogen Pyrenophora tritici-repentis reveals chromosomal variations and genome plasticity.</title>
        <authorList>
            <person name="Moolhuijzen P."/>
            <person name="See P.T."/>
            <person name="Hane J.K."/>
            <person name="Shi G."/>
            <person name="Liu Z."/>
            <person name="Oliver R.P."/>
            <person name="Moffat C.S."/>
        </authorList>
    </citation>
    <scope>NUCLEOTIDE SEQUENCE [LARGE SCALE GENOMIC DNA]</scope>
    <source>
        <strain evidence="2">M4</strain>
    </source>
</reference>
<dbReference type="InterPro" id="IPR056761">
    <property type="entry name" value="Ufl1-like_C"/>
</dbReference>
<evidence type="ECO:0000313" key="3">
    <source>
        <dbReference type="Proteomes" id="UP000245464"/>
    </source>
</evidence>
<dbReference type="AlphaFoldDB" id="A0A2W1ED97"/>
<evidence type="ECO:0000313" key="2">
    <source>
        <dbReference type="EMBL" id="KAF7565011.1"/>
    </source>
</evidence>
<evidence type="ECO:0000259" key="1">
    <source>
        <dbReference type="Pfam" id="PF25041"/>
    </source>
</evidence>
<comment type="caution">
    <text evidence="2">The sequence shown here is derived from an EMBL/GenBank/DDBJ whole genome shotgun (WGS) entry which is preliminary data.</text>
</comment>
<feature type="domain" description="E3 UFM1-protein ligase-like C-terminal" evidence="1">
    <location>
        <begin position="13"/>
        <end position="69"/>
    </location>
</feature>
<accession>A0A2W1ED97</accession>
<dbReference type="RefSeq" id="XP_065959088.1">
    <property type="nucleotide sequence ID" value="XM_066104524.1"/>
</dbReference>